<proteinExistence type="predicted"/>
<feature type="compositionally biased region" description="Basic and acidic residues" evidence="1">
    <location>
        <begin position="174"/>
        <end position="196"/>
    </location>
</feature>
<reference evidence="2" key="1">
    <citation type="submission" date="2014-09" db="EMBL/GenBank/DDBJ databases">
        <title>Genome sequence of the luminous mushroom Mycena chlorophos for searching fungal bioluminescence genes.</title>
        <authorList>
            <person name="Tanaka Y."/>
            <person name="Kasuga D."/>
            <person name="Oba Y."/>
            <person name="Hase S."/>
            <person name="Sato K."/>
            <person name="Oba Y."/>
            <person name="Sakakibara Y."/>
        </authorList>
    </citation>
    <scope>NUCLEOTIDE SEQUENCE</scope>
</reference>
<protein>
    <submittedName>
        <fullName evidence="2">Uncharacterized protein</fullName>
    </submittedName>
</protein>
<feature type="region of interest" description="Disordered" evidence="1">
    <location>
        <begin position="70"/>
        <end position="101"/>
    </location>
</feature>
<evidence type="ECO:0000256" key="1">
    <source>
        <dbReference type="SAM" id="MobiDB-lite"/>
    </source>
</evidence>
<feature type="region of interest" description="Disordered" evidence="1">
    <location>
        <begin position="171"/>
        <end position="200"/>
    </location>
</feature>
<name>A0ABQ0M3R5_MYCCL</name>
<feature type="compositionally biased region" description="Basic and acidic residues" evidence="1">
    <location>
        <begin position="70"/>
        <end position="80"/>
    </location>
</feature>
<dbReference type="EMBL" id="DF849525">
    <property type="protein sequence ID" value="GAT57940.1"/>
    <property type="molecule type" value="Genomic_DNA"/>
</dbReference>
<evidence type="ECO:0000313" key="3">
    <source>
        <dbReference type="Proteomes" id="UP000815677"/>
    </source>
</evidence>
<feature type="region of interest" description="Disordered" evidence="1">
    <location>
        <begin position="131"/>
        <end position="156"/>
    </location>
</feature>
<dbReference type="Proteomes" id="UP000815677">
    <property type="component" value="Unassembled WGS sequence"/>
</dbReference>
<accession>A0ABQ0M3R5</accession>
<keyword evidence="3" id="KW-1185">Reference proteome</keyword>
<feature type="region of interest" description="Disordered" evidence="1">
    <location>
        <begin position="338"/>
        <end position="367"/>
    </location>
</feature>
<gene>
    <name evidence="2" type="ORF">MCHLO_14426</name>
</gene>
<organism evidence="2 3">
    <name type="scientific">Mycena chlorophos</name>
    <name type="common">Agaric fungus</name>
    <name type="synonym">Agaricus chlorophos</name>
    <dbReference type="NCBI Taxonomy" id="658473"/>
    <lineage>
        <taxon>Eukaryota</taxon>
        <taxon>Fungi</taxon>
        <taxon>Dikarya</taxon>
        <taxon>Basidiomycota</taxon>
        <taxon>Agaricomycotina</taxon>
        <taxon>Agaricomycetes</taxon>
        <taxon>Agaricomycetidae</taxon>
        <taxon>Agaricales</taxon>
        <taxon>Marasmiineae</taxon>
        <taxon>Mycenaceae</taxon>
        <taxon>Mycena</taxon>
    </lineage>
</organism>
<sequence length="380" mass="42670">MLTGRTDLTLPLPGARAPFPALDLTLTTADPEPAYHGEDVVYDHTGPHWHEHNGSDALWDQVLLSHDHTHPFDGRDDHGGASEAGSIDGANGEYGASETDEYEEAGSRHHWVWSVVAERAAWEVRLDFLDEDGTPSNQFPVPLVPRPSPRRLPRSPPLRAILDRTVLSKTNCRRSRDEPLRPSRHLSEQTPFHHDEDEPPIYQDGDNDELERIKHALDPTEFLIRARTSRQTTHNPPWNILEDTDRDDLAELLVTSDTSEDLDECLTAFECMRLDEEALYLFTGKLPTWSPSTRRNVGWTTPCISPGSSTMNSSYAHLARLSHRRTFHAPPSYPPRNVWPLPSLSAAGPSTEADPRPTTAERYNGRGLDHGILVAHDETR</sequence>
<evidence type="ECO:0000313" key="2">
    <source>
        <dbReference type="EMBL" id="GAT57940.1"/>
    </source>
</evidence>